<evidence type="ECO:0000313" key="1">
    <source>
        <dbReference type="EMBL" id="KAI3368234.1"/>
    </source>
</evidence>
<sequence>MSFLRAGRSLRDKVRSFGHSAGAQSRAAAPSHREESAEVAWASVSDAPWDASLGRCSRHVSPGVGLGEDPGHAGETMSLGWPGNASGSHLEELEEVSGEIGHGLVRGMSLSALALANYISGGSE</sequence>
<evidence type="ECO:0000313" key="2">
    <source>
        <dbReference type="Proteomes" id="UP000831701"/>
    </source>
</evidence>
<organism evidence="1 2">
    <name type="scientific">Scortum barcoo</name>
    <name type="common">barcoo grunter</name>
    <dbReference type="NCBI Taxonomy" id="214431"/>
    <lineage>
        <taxon>Eukaryota</taxon>
        <taxon>Metazoa</taxon>
        <taxon>Chordata</taxon>
        <taxon>Craniata</taxon>
        <taxon>Vertebrata</taxon>
        <taxon>Euteleostomi</taxon>
        <taxon>Actinopterygii</taxon>
        <taxon>Neopterygii</taxon>
        <taxon>Teleostei</taxon>
        <taxon>Neoteleostei</taxon>
        <taxon>Acanthomorphata</taxon>
        <taxon>Eupercaria</taxon>
        <taxon>Centrarchiformes</taxon>
        <taxon>Terapontoidei</taxon>
        <taxon>Terapontidae</taxon>
        <taxon>Scortum</taxon>
    </lineage>
</organism>
<gene>
    <name evidence="1" type="ORF">L3Q82_007954</name>
</gene>
<proteinExistence type="predicted"/>
<comment type="caution">
    <text evidence="1">The sequence shown here is derived from an EMBL/GenBank/DDBJ whole genome shotgun (WGS) entry which is preliminary data.</text>
</comment>
<keyword evidence="2" id="KW-1185">Reference proteome</keyword>
<dbReference type="Proteomes" id="UP000831701">
    <property type="component" value="Chromosome 8"/>
</dbReference>
<protein>
    <submittedName>
        <fullName evidence="1">Uncharacterized protein</fullName>
    </submittedName>
</protein>
<reference evidence="1" key="1">
    <citation type="submission" date="2022-04" db="EMBL/GenBank/DDBJ databases">
        <title>Jade perch genome.</title>
        <authorList>
            <person name="Chao B."/>
        </authorList>
    </citation>
    <scope>NUCLEOTIDE SEQUENCE</scope>
    <source>
        <strain evidence="1">CB-2022</strain>
    </source>
</reference>
<dbReference type="EMBL" id="CM041538">
    <property type="protein sequence ID" value="KAI3368234.1"/>
    <property type="molecule type" value="Genomic_DNA"/>
</dbReference>
<accession>A0ACB8WKE5</accession>
<name>A0ACB8WKE5_9TELE</name>